<evidence type="ECO:0000256" key="10">
    <source>
        <dbReference type="HAMAP-Rule" id="MF_00115"/>
    </source>
</evidence>
<evidence type="ECO:0000313" key="11">
    <source>
        <dbReference type="EMBL" id="MBM6617103.1"/>
    </source>
</evidence>
<evidence type="ECO:0000256" key="1">
    <source>
        <dbReference type="ARBA" id="ARBA00004651"/>
    </source>
</evidence>
<evidence type="ECO:0000256" key="2">
    <source>
        <dbReference type="ARBA" id="ARBA00007254"/>
    </source>
</evidence>
<evidence type="ECO:0000256" key="8">
    <source>
        <dbReference type="ARBA" id="ARBA00023136"/>
    </source>
</evidence>
<dbReference type="PANTHER" id="PTHR30266:SF2">
    <property type="entry name" value="LARGE-CONDUCTANCE MECHANOSENSITIVE CHANNEL"/>
    <property type="match status" value="1"/>
</dbReference>
<evidence type="ECO:0000256" key="5">
    <source>
        <dbReference type="ARBA" id="ARBA00022692"/>
    </source>
</evidence>
<dbReference type="NCBIfam" id="NF010557">
    <property type="entry name" value="PRK13952.1"/>
    <property type="match status" value="1"/>
</dbReference>
<dbReference type="PANTHER" id="PTHR30266">
    <property type="entry name" value="MECHANOSENSITIVE CHANNEL MSCL"/>
    <property type="match status" value="1"/>
</dbReference>
<dbReference type="InterPro" id="IPR037673">
    <property type="entry name" value="MSC/AndL"/>
</dbReference>
<dbReference type="PROSITE" id="PS01327">
    <property type="entry name" value="MSCL"/>
    <property type="match status" value="1"/>
</dbReference>
<proteinExistence type="inferred from homology"/>
<dbReference type="InterPro" id="IPR001185">
    <property type="entry name" value="MS_channel"/>
</dbReference>
<dbReference type="Pfam" id="PF01741">
    <property type="entry name" value="MscL"/>
    <property type="match status" value="1"/>
</dbReference>
<comment type="similarity">
    <text evidence="2 10">Belongs to the MscL family.</text>
</comment>
<keyword evidence="8 10" id="KW-0472">Membrane</keyword>
<keyword evidence="9 10" id="KW-0407">Ion channel</keyword>
<feature type="transmembrane region" description="Helical" evidence="10">
    <location>
        <begin position="85"/>
        <end position="103"/>
    </location>
</feature>
<gene>
    <name evidence="10 11" type="primary">mscL</name>
    <name evidence="11" type="ORF">JR050_05375</name>
</gene>
<keyword evidence="4 10" id="KW-1003">Cell membrane</keyword>
<evidence type="ECO:0000313" key="12">
    <source>
        <dbReference type="Proteomes" id="UP001518925"/>
    </source>
</evidence>
<dbReference type="InterPro" id="IPR019823">
    <property type="entry name" value="Mechanosensitive_channel_CS"/>
</dbReference>
<protein>
    <recommendedName>
        <fullName evidence="10">Large-conductance mechanosensitive channel</fullName>
    </recommendedName>
</protein>
<evidence type="ECO:0000256" key="6">
    <source>
        <dbReference type="ARBA" id="ARBA00022989"/>
    </source>
</evidence>
<dbReference type="NCBIfam" id="TIGR00220">
    <property type="entry name" value="mscL"/>
    <property type="match status" value="1"/>
</dbReference>
<reference evidence="11 12" key="1">
    <citation type="submission" date="2021-02" db="EMBL/GenBank/DDBJ databases">
        <title>Bacillus sp. RD4P76, an endophyte from a halophyte.</title>
        <authorList>
            <person name="Sun J.-Q."/>
        </authorList>
    </citation>
    <scope>NUCLEOTIDE SEQUENCE [LARGE SCALE GENOMIC DNA]</scope>
    <source>
        <strain evidence="11 12">RD4P76</strain>
    </source>
</reference>
<dbReference type="RefSeq" id="WP_204202490.1">
    <property type="nucleotide sequence ID" value="NZ_JAFELM010000019.1"/>
</dbReference>
<dbReference type="PRINTS" id="PR01264">
    <property type="entry name" value="MECHCHANNEL"/>
</dbReference>
<evidence type="ECO:0000256" key="7">
    <source>
        <dbReference type="ARBA" id="ARBA00023065"/>
    </source>
</evidence>
<dbReference type="NCBIfam" id="NF001843">
    <property type="entry name" value="PRK00567.1-4"/>
    <property type="match status" value="1"/>
</dbReference>
<keyword evidence="5 10" id="KW-0812">Transmembrane</keyword>
<evidence type="ECO:0000256" key="4">
    <source>
        <dbReference type="ARBA" id="ARBA00022475"/>
    </source>
</evidence>
<keyword evidence="6 10" id="KW-1133">Transmembrane helix</keyword>
<comment type="function">
    <text evidence="10">Channel that opens in response to stretch forces in the membrane lipid bilayer. May participate in the regulation of osmotic pressure changes within the cell.</text>
</comment>
<sequence>MGLIKEFKEFAVKGNVIDLAVGVIIGGAFNKIVSSLVDDMIMPPIGMLIGKVDFANLFITLGPEEYKTLADAQEVGAATINYGQFINNVIQFVIMAFVIFLIIRQINRLKRKEEVKPTTPDTKECPFCITKIAAKAKKCPQCTADLPA</sequence>
<keyword evidence="7 10" id="KW-0406">Ion transport</keyword>
<evidence type="ECO:0000256" key="3">
    <source>
        <dbReference type="ARBA" id="ARBA00022448"/>
    </source>
</evidence>
<name>A0ABS2DF69_9BACI</name>
<dbReference type="SUPFAM" id="SSF81330">
    <property type="entry name" value="Gated mechanosensitive channel"/>
    <property type="match status" value="1"/>
</dbReference>
<evidence type="ECO:0000256" key="9">
    <source>
        <dbReference type="ARBA" id="ARBA00023303"/>
    </source>
</evidence>
<comment type="subcellular location">
    <subcellularLocation>
        <location evidence="1 10">Cell membrane</location>
        <topology evidence="1 10">Multi-pass membrane protein</topology>
    </subcellularLocation>
</comment>
<dbReference type="EMBL" id="JAFELM010000019">
    <property type="protein sequence ID" value="MBM6617103.1"/>
    <property type="molecule type" value="Genomic_DNA"/>
</dbReference>
<dbReference type="InterPro" id="IPR036019">
    <property type="entry name" value="MscL_channel"/>
</dbReference>
<comment type="caution">
    <text evidence="11">The sequence shown here is derived from an EMBL/GenBank/DDBJ whole genome shotgun (WGS) entry which is preliminary data.</text>
</comment>
<comment type="subunit">
    <text evidence="10">Homopentamer.</text>
</comment>
<keyword evidence="3 10" id="KW-0813">Transport</keyword>
<feature type="transmembrane region" description="Helical" evidence="10">
    <location>
        <begin position="12"/>
        <end position="33"/>
    </location>
</feature>
<organism evidence="11 12">
    <name type="scientific">Bacillus suaedaesalsae</name>
    <dbReference type="NCBI Taxonomy" id="2810349"/>
    <lineage>
        <taxon>Bacteria</taxon>
        <taxon>Bacillati</taxon>
        <taxon>Bacillota</taxon>
        <taxon>Bacilli</taxon>
        <taxon>Bacillales</taxon>
        <taxon>Bacillaceae</taxon>
        <taxon>Bacillus</taxon>
    </lineage>
</organism>
<dbReference type="Proteomes" id="UP001518925">
    <property type="component" value="Unassembled WGS sequence"/>
</dbReference>
<dbReference type="Gene3D" id="1.10.1200.120">
    <property type="entry name" value="Large-conductance mechanosensitive channel, MscL, domain 1"/>
    <property type="match status" value="1"/>
</dbReference>
<dbReference type="HAMAP" id="MF_00115">
    <property type="entry name" value="MscL"/>
    <property type="match status" value="1"/>
</dbReference>
<accession>A0ABS2DF69</accession>
<keyword evidence="12" id="KW-1185">Reference proteome</keyword>